<feature type="region of interest" description="Disordered" evidence="1">
    <location>
        <begin position="771"/>
        <end position="812"/>
    </location>
</feature>
<feature type="compositionally biased region" description="Polar residues" evidence="1">
    <location>
        <begin position="378"/>
        <end position="392"/>
    </location>
</feature>
<feature type="compositionally biased region" description="Low complexity" evidence="1">
    <location>
        <begin position="1705"/>
        <end position="1718"/>
    </location>
</feature>
<accession>A0AA88MGZ1</accession>
<feature type="compositionally biased region" description="Pro residues" evidence="1">
    <location>
        <begin position="1278"/>
        <end position="1293"/>
    </location>
</feature>
<proteinExistence type="predicted"/>
<feature type="compositionally biased region" description="Basic and acidic residues" evidence="1">
    <location>
        <begin position="366"/>
        <end position="375"/>
    </location>
</feature>
<feature type="compositionally biased region" description="Low complexity" evidence="1">
    <location>
        <begin position="1294"/>
        <end position="1304"/>
    </location>
</feature>
<evidence type="ECO:0000313" key="3">
    <source>
        <dbReference type="Proteomes" id="UP001187415"/>
    </source>
</evidence>
<evidence type="ECO:0000256" key="1">
    <source>
        <dbReference type="SAM" id="MobiDB-lite"/>
    </source>
</evidence>
<dbReference type="EMBL" id="JAUPFM010000011">
    <property type="protein sequence ID" value="KAK2838051.1"/>
    <property type="molecule type" value="Genomic_DNA"/>
</dbReference>
<feature type="compositionally biased region" description="Polar residues" evidence="1">
    <location>
        <begin position="901"/>
        <end position="919"/>
    </location>
</feature>
<feature type="compositionally biased region" description="Polar residues" evidence="1">
    <location>
        <begin position="931"/>
        <end position="942"/>
    </location>
</feature>
<feature type="compositionally biased region" description="Acidic residues" evidence="1">
    <location>
        <begin position="1745"/>
        <end position="1754"/>
    </location>
</feature>
<name>A0AA88MGZ1_CHASR</name>
<feature type="compositionally biased region" description="Basic and acidic residues" evidence="1">
    <location>
        <begin position="1755"/>
        <end position="1770"/>
    </location>
</feature>
<feature type="compositionally biased region" description="Polar residues" evidence="1">
    <location>
        <begin position="327"/>
        <end position="338"/>
    </location>
</feature>
<feature type="region of interest" description="Disordered" evidence="1">
    <location>
        <begin position="1365"/>
        <end position="1487"/>
    </location>
</feature>
<feature type="compositionally biased region" description="Basic and acidic residues" evidence="1">
    <location>
        <begin position="1014"/>
        <end position="1030"/>
    </location>
</feature>
<feature type="compositionally biased region" description="Low complexity" evidence="1">
    <location>
        <begin position="884"/>
        <end position="897"/>
    </location>
</feature>
<feature type="compositionally biased region" description="Polar residues" evidence="1">
    <location>
        <begin position="480"/>
        <end position="491"/>
    </location>
</feature>
<feature type="region of interest" description="Disordered" evidence="1">
    <location>
        <begin position="1505"/>
        <end position="1529"/>
    </location>
</feature>
<reference evidence="2" key="1">
    <citation type="submission" date="2023-07" db="EMBL/GenBank/DDBJ databases">
        <title>Chromosome-level Genome Assembly of Striped Snakehead (Channa striata).</title>
        <authorList>
            <person name="Liu H."/>
        </authorList>
    </citation>
    <scope>NUCLEOTIDE SEQUENCE</scope>
    <source>
        <strain evidence="2">Gz</strain>
        <tissue evidence="2">Muscle</tissue>
    </source>
</reference>
<feature type="compositionally biased region" description="Low complexity" evidence="1">
    <location>
        <begin position="1683"/>
        <end position="1692"/>
    </location>
</feature>
<feature type="region of interest" description="Disordered" evidence="1">
    <location>
        <begin position="462"/>
        <end position="495"/>
    </location>
</feature>
<feature type="region of interest" description="Disordered" evidence="1">
    <location>
        <begin position="860"/>
        <end position="957"/>
    </location>
</feature>
<feature type="region of interest" description="Disordered" evidence="1">
    <location>
        <begin position="1005"/>
        <end position="1030"/>
    </location>
</feature>
<feature type="compositionally biased region" description="Low complexity" evidence="1">
    <location>
        <begin position="339"/>
        <end position="357"/>
    </location>
</feature>
<feature type="region of interest" description="Disordered" evidence="1">
    <location>
        <begin position="327"/>
        <end position="392"/>
    </location>
</feature>
<feature type="compositionally biased region" description="Basic and acidic residues" evidence="1">
    <location>
        <begin position="1416"/>
        <end position="1440"/>
    </location>
</feature>
<feature type="compositionally biased region" description="Low complexity" evidence="1">
    <location>
        <begin position="605"/>
        <end position="631"/>
    </location>
</feature>
<sequence length="1846" mass="198296">MGVEDWESKYKMPDSGVLDDYLDTEQKMWEDEDKSIIYRISDSLCESKGSRFYQTVECDALSPEDTEELNGRPHTQRHGFGSAEVRIVYKEAGSFEEESSPPEIDIIPSVKQLRQQTDTDCLLYKARLWAKTGLEDTLESYAAFCEKEAAQEEAAWIRRSYDSVGSDEMRYSFGSEEELDDLTFTEEDATYEYESYYYPGGYISPFEGQGYFSKERTSHGQEPMLSTGEEPSEEYIEQSEEYIDPIDELKSLVHSVSEYLAVKEEEINKYESLPKPVRRKLPALPTDAKVVQPGESKSKDISPEVKEDSAVEQGIAGVKNAMSSLFSTLTGSKPTTEVQASSKSPSPQPPQTDSASSPEDETNDTEVNHYSKSEDQEVATSEDASSTAQTAYNCDIDTDADIDAQSDVVTQSDISDNARTTEISSTEAFNKSEEPFSPEVPLTTLECVHTLTKKSSTIEPVFSESEVGQESTEVYEETIETSSKSRNSTGLDITPHEVVLVPQEGGKSPEEFFHKDKIKDVVLPEDVQSLDTLSCSNIKSTEGQFPEKIKRDVTLSATEPSSVKPPTEEIITSKEDLLVVKVNQSEVEQIQEQEKQGKGLFSIFSGSTATPQQTSSQTGLSILGGILPSSSTKETPGAAFLSVFGGSNAPSSSGSKDPPPTPSASHEPQGKGLFSMFGGSSNQPLSGPAGPTVGSVRPRGPPPKESPGKGLFSLFGASAAQPPRGHQGHLGGSATEKGPAAGSSIFGGILPGSTTHKETAGAGLFSKFGSLNAQPQTSPEPTGKGIFSIFGGQNQQASEPHTPVSKPPESDGVFKVSSVFSLGGNSDGNKSKTGFGLFGRSFLEETKAEPEITGPILVPEQIGLEQPLDTQDVSDETKDVEGMENVSSESLSESPNESKLHVQQTCQDGQLSSDGNSVALTDPHLGVDQDATMQQQLSSGENASDEIEASITDTPNVTSNLQEKQTLLDQETVKLVSKDQINDTVCADKEVSETNTFEVKSTIGEADPITRSSENIDVRKMPESGEDCFDKNTISHDVVKAPAIEDVLVPEVEKQTEEPLKAAVEKQTAVSDVQESTECPSEVAGIEQTKVADMEKSTMLPLEVATASEGQTAVKDEEMSIKESVTGFFHGQAKVVSEIVAEKETEESVVGPISELEKSVEDVKTISDETAKKPAEAKLELGEPVSEPAHRLKEPFESTDSVAVFSTTDEDMHSTVGRNSEEAMPSPTVASPKGLSLGPASFQPQQQPRPGMAVPQGPQGQRTGPAKVGGQQMAGPRMPSPRQPGPQKPPDPAPFSGFMSMFSSPNTQSKTSSVGGFFSSSPGSLFGPSPALRQPQQHPQQQKSSFFGLPSSIATESLTSDLFGIFKGPESTKTGEAQQSCKKSETEDPSANAIVCESAERKEAEKTPVFGNQHVTNKEDSDVPEKGMVEEAEQADKTEAEEVSVTESTMKTSNEDFAEHLKQPDSEVSDKDVPPSAPESKGMFEMPGLTAPKLSFMSDGPSSIGSLFSTTASPATEATTPQPQQLGAGLFSGFKSLSAGIFQDEKQLGKEGPSSTSSVFGMKIGSMFGNSDPPKSTPPVVTAQPQAQILKPTDEFDEPELEKLSPGSGETESADVSDAEGPTETSKTGSSETIAQSLLSGLASHSVSLAEGLDKPQLNITACEVDRSEVHTPESVHAHLDTEQLQDQLTLESAKSPPDSSRFDSSGNLSPASSQLSSELEERQNPKSCHASNTRPPLHSQPSTWDEEDDDEEEKEVHPLPEPGSNKDLKCSSVILPKPLLADNDIKTKTNNCFFEDGPPPCSPSKVRWLKAYNKVRVHLLEPSITRTKELVVDFHYSSHLLGAGG</sequence>
<organism evidence="2 3">
    <name type="scientific">Channa striata</name>
    <name type="common">Snakehead murrel</name>
    <name type="synonym">Ophicephalus striatus</name>
    <dbReference type="NCBI Taxonomy" id="64152"/>
    <lineage>
        <taxon>Eukaryota</taxon>
        <taxon>Metazoa</taxon>
        <taxon>Chordata</taxon>
        <taxon>Craniata</taxon>
        <taxon>Vertebrata</taxon>
        <taxon>Euteleostomi</taxon>
        <taxon>Actinopterygii</taxon>
        <taxon>Neopterygii</taxon>
        <taxon>Teleostei</taxon>
        <taxon>Neoteleostei</taxon>
        <taxon>Acanthomorphata</taxon>
        <taxon>Anabantaria</taxon>
        <taxon>Anabantiformes</taxon>
        <taxon>Channoidei</taxon>
        <taxon>Channidae</taxon>
        <taxon>Channa</taxon>
    </lineage>
</organism>
<feature type="region of interest" description="Disordered" evidence="1">
    <location>
        <begin position="273"/>
        <end position="313"/>
    </location>
</feature>
<feature type="compositionally biased region" description="Polar residues" evidence="1">
    <location>
        <begin position="771"/>
        <end position="780"/>
    </location>
</feature>
<feature type="compositionally biased region" description="Polar residues" evidence="1">
    <location>
        <begin position="1623"/>
        <end position="1633"/>
    </location>
</feature>
<feature type="compositionally biased region" description="Polar residues" evidence="1">
    <location>
        <begin position="1371"/>
        <end position="1381"/>
    </location>
</feature>
<feature type="compositionally biased region" description="Polar residues" evidence="1">
    <location>
        <begin position="1198"/>
        <end position="1207"/>
    </location>
</feature>
<feature type="region of interest" description="Disordered" evidence="1">
    <location>
        <begin position="603"/>
        <end position="754"/>
    </location>
</feature>
<feature type="region of interest" description="Disordered" evidence="1">
    <location>
        <begin position="1165"/>
        <end position="1344"/>
    </location>
</feature>
<feature type="region of interest" description="Disordered" evidence="1">
    <location>
        <begin position="1664"/>
        <end position="1771"/>
    </location>
</feature>
<feature type="compositionally biased region" description="Low complexity" evidence="1">
    <location>
        <begin position="1312"/>
        <end position="1342"/>
    </location>
</feature>
<feature type="compositionally biased region" description="Basic and acidic residues" evidence="1">
    <location>
        <begin position="1165"/>
        <end position="1181"/>
    </location>
</feature>
<evidence type="ECO:0000313" key="2">
    <source>
        <dbReference type="EMBL" id="KAK2838051.1"/>
    </source>
</evidence>
<dbReference type="Proteomes" id="UP001187415">
    <property type="component" value="Unassembled WGS sequence"/>
</dbReference>
<feature type="compositionally biased region" description="Basic and acidic residues" evidence="1">
    <location>
        <begin position="1453"/>
        <end position="1473"/>
    </location>
</feature>
<feature type="compositionally biased region" description="Low complexity" evidence="1">
    <location>
        <begin position="1509"/>
        <end position="1525"/>
    </location>
</feature>
<feature type="compositionally biased region" description="Basic and acidic residues" evidence="1">
    <location>
        <begin position="1664"/>
        <end position="1682"/>
    </location>
</feature>
<feature type="compositionally biased region" description="Basic and acidic residues" evidence="1">
    <location>
        <begin position="296"/>
        <end position="309"/>
    </location>
</feature>
<feature type="region of interest" description="Disordered" evidence="1">
    <location>
        <begin position="404"/>
        <end position="441"/>
    </location>
</feature>
<feature type="compositionally biased region" description="Polar residues" evidence="1">
    <location>
        <begin position="407"/>
        <end position="429"/>
    </location>
</feature>
<gene>
    <name evidence="2" type="ORF">Q5P01_015263</name>
</gene>
<feature type="compositionally biased region" description="Polar residues" evidence="1">
    <location>
        <begin position="1726"/>
        <end position="1744"/>
    </location>
</feature>
<keyword evidence="3" id="KW-1185">Reference proteome</keyword>
<protein>
    <submittedName>
        <fullName evidence="2">Uncharacterized protein</fullName>
    </submittedName>
</protein>
<comment type="caution">
    <text evidence="2">The sequence shown here is derived from an EMBL/GenBank/DDBJ whole genome shotgun (WGS) entry which is preliminary data.</text>
</comment>
<feature type="region of interest" description="Disordered" evidence="1">
    <location>
        <begin position="1545"/>
        <end position="1633"/>
    </location>
</feature>